<name>A0ABV4XCZ7_9CYAN</name>
<dbReference type="Gene3D" id="1.20.1560.10">
    <property type="entry name" value="ABC transporter type 1, transmembrane domain"/>
    <property type="match status" value="1"/>
</dbReference>
<dbReference type="Pfam" id="PF00664">
    <property type="entry name" value="ABC_membrane"/>
    <property type="match status" value="1"/>
</dbReference>
<evidence type="ECO:0000256" key="3">
    <source>
        <dbReference type="ARBA" id="ARBA00022741"/>
    </source>
</evidence>
<dbReference type="PROSITE" id="PS50929">
    <property type="entry name" value="ABC_TM1F"/>
    <property type="match status" value="1"/>
</dbReference>
<dbReference type="InterPro" id="IPR003439">
    <property type="entry name" value="ABC_transporter-like_ATP-bd"/>
</dbReference>
<sequence>MKNKYPALNRSKLVLEGEILLLDDSEKVWMIESGSVAVYIGKFENGNLSGSRQYLFTTEIGEALFGFSKNLSSLSTPDNLCILAVPLVDSTLVHFERSQFKSDILSSYNLLITWFKHLSCVFEHSGVLLPPPEIYEHAPWQTQLTVLDNFNQEFLSCWQELEQQNQLENLEKFQERERLNQAVTSGAIADFVSLIKPKQSTVAFAADPLLAAAGAVGHAMGIQIKPPAKSENMKRVKEPLEAIARASRMRIRRVLLTERWWRVDCGPILAHLQADNTPVALLLNNKLNYEIYNPVTQQHIALNNATAKLLSPNAYMFYRPFPEKELDLLTLFQYSLRGTGKEILNIFVLGIAAALMEMVVPQATGTLIDSAIPDADRGLLLQLTLGLIAASFGLALFRLAQGFNLARFGIYSLFNLQTAVWDRLLKLRLSFFRNYSSGEMLSRVNAITQIRNKLGSDKLDILFKSLFSLLNLGLLFIYSPPLASVAVVIVLMTVIATSTAGYFKRQKTTQMEEIEGTIDGLTIQLISGISKLRTTGAEGRAFAFWAKYYQQQLKLMRDNQGIEDLIAVFNILQSNLTPIIIFWITASLLSQTETGGLSMGTFLAFNTAFAIFITGVTTLSNNLIDLLEIGVLWEHAKPIMDELPEVDLNKADPGRLSGYVKLDRVTFRYRQDGPLNLDDVTIEAKPGEFIAFVGPSGSGKSTTLRMLLGFDVPEQGTVYYDGQDLSGLDISAVRRQLGVVLQNGRINSETVFENISGGALISMEEAWDAARMAGFAEDIEQMPMGMHTVISEGGANLSGGQRQRLLIARALVLKPRVIFFDEATSALDNRTQAMVSESLEKLKVTRIAIAHRLSTIRNADRIYVIEAGRVVQQGTFEELANQDGLFAKLMAKQSKGTEITPNLNQ</sequence>
<feature type="transmembrane region" description="Helical" evidence="7">
    <location>
        <begin position="485"/>
        <end position="503"/>
    </location>
</feature>
<dbReference type="InterPro" id="IPR022515">
    <property type="entry name" value="NHPM_micro_ABC2"/>
</dbReference>
<reference evidence="10 11" key="1">
    <citation type="submission" date="2024-09" db="EMBL/GenBank/DDBJ databases">
        <title>Floridaenema gen nov. (Aerosakkonemataceae, Aerosakkonematales ord. nov., Cyanobacteria) from benthic tropical and subtropical fresh waters, with the description of four new species.</title>
        <authorList>
            <person name="Moretto J.A."/>
            <person name="Berthold D.E."/>
            <person name="Lefler F.W."/>
            <person name="Huang I.-S."/>
            <person name="Laughinghouse H. IV."/>
        </authorList>
    </citation>
    <scope>NUCLEOTIDE SEQUENCE [LARGE SCALE GENOMIC DNA]</scope>
    <source>
        <strain evidence="10 11">BLCC-F46</strain>
    </source>
</reference>
<dbReference type="SMART" id="SM00382">
    <property type="entry name" value="AAA"/>
    <property type="match status" value="1"/>
</dbReference>
<keyword evidence="4" id="KW-0067">ATP-binding</keyword>
<dbReference type="InterPro" id="IPR039421">
    <property type="entry name" value="Type_1_exporter"/>
</dbReference>
<keyword evidence="11" id="KW-1185">Reference proteome</keyword>
<dbReference type="PANTHER" id="PTHR24221">
    <property type="entry name" value="ATP-BINDING CASSETTE SUB-FAMILY B"/>
    <property type="match status" value="1"/>
</dbReference>
<dbReference type="SUPFAM" id="SSF90123">
    <property type="entry name" value="ABC transporter transmembrane region"/>
    <property type="match status" value="1"/>
</dbReference>
<feature type="domain" description="ABC transmembrane type-1" evidence="9">
    <location>
        <begin position="346"/>
        <end position="628"/>
    </location>
</feature>
<dbReference type="Gene3D" id="3.40.50.300">
    <property type="entry name" value="P-loop containing nucleotide triphosphate hydrolases"/>
    <property type="match status" value="1"/>
</dbReference>
<evidence type="ECO:0000256" key="5">
    <source>
        <dbReference type="ARBA" id="ARBA00022989"/>
    </source>
</evidence>
<feature type="transmembrane region" description="Helical" evidence="7">
    <location>
        <begin position="597"/>
        <end position="619"/>
    </location>
</feature>
<evidence type="ECO:0000256" key="4">
    <source>
        <dbReference type="ARBA" id="ARBA00022840"/>
    </source>
</evidence>
<protein>
    <submittedName>
        <fullName evidence="10">NHLP bacteriocin export ABC transporter permease/ATPase subunit</fullName>
    </submittedName>
</protein>
<evidence type="ECO:0000313" key="10">
    <source>
        <dbReference type="EMBL" id="MFB2880574.1"/>
    </source>
</evidence>
<comment type="subcellular location">
    <subcellularLocation>
        <location evidence="1">Cell membrane</location>
        <topology evidence="1">Multi-pass membrane protein</topology>
    </subcellularLocation>
</comment>
<accession>A0ABV4XCZ7</accession>
<evidence type="ECO:0000256" key="2">
    <source>
        <dbReference type="ARBA" id="ARBA00022692"/>
    </source>
</evidence>
<feature type="domain" description="ABC transporter" evidence="8">
    <location>
        <begin position="660"/>
        <end position="892"/>
    </location>
</feature>
<dbReference type="NCBIfam" id="TIGR03797">
    <property type="entry name" value="NHLM_micro_ABC2"/>
    <property type="match status" value="1"/>
</dbReference>
<feature type="transmembrane region" description="Helical" evidence="7">
    <location>
        <begin position="565"/>
        <end position="585"/>
    </location>
</feature>
<evidence type="ECO:0000313" key="11">
    <source>
        <dbReference type="Proteomes" id="UP001576774"/>
    </source>
</evidence>
<keyword evidence="5 7" id="KW-1133">Transmembrane helix</keyword>
<evidence type="ECO:0000256" key="6">
    <source>
        <dbReference type="ARBA" id="ARBA00023136"/>
    </source>
</evidence>
<dbReference type="PROSITE" id="PS00211">
    <property type="entry name" value="ABC_TRANSPORTER_1"/>
    <property type="match status" value="1"/>
</dbReference>
<dbReference type="InterPro" id="IPR027417">
    <property type="entry name" value="P-loop_NTPase"/>
</dbReference>
<proteinExistence type="predicted"/>
<dbReference type="Proteomes" id="UP001576774">
    <property type="component" value="Unassembled WGS sequence"/>
</dbReference>
<organism evidence="10 11">
    <name type="scientific">Floridaenema aerugineum BLCC-F46</name>
    <dbReference type="NCBI Taxonomy" id="3153654"/>
    <lineage>
        <taxon>Bacteria</taxon>
        <taxon>Bacillati</taxon>
        <taxon>Cyanobacteriota</taxon>
        <taxon>Cyanophyceae</taxon>
        <taxon>Oscillatoriophycideae</taxon>
        <taxon>Aerosakkonematales</taxon>
        <taxon>Aerosakkonemataceae</taxon>
        <taxon>Floridanema</taxon>
        <taxon>Floridanema aerugineum</taxon>
    </lineage>
</organism>
<keyword evidence="2 7" id="KW-0812">Transmembrane</keyword>
<gene>
    <name evidence="10" type="ORF">ACE1CC_27310</name>
</gene>
<feature type="transmembrane region" description="Helical" evidence="7">
    <location>
        <begin position="343"/>
        <end position="360"/>
    </location>
</feature>
<dbReference type="InterPro" id="IPR036640">
    <property type="entry name" value="ABC1_TM_sf"/>
</dbReference>
<evidence type="ECO:0000259" key="8">
    <source>
        <dbReference type="PROSITE" id="PS50893"/>
    </source>
</evidence>
<dbReference type="PANTHER" id="PTHR24221:SF654">
    <property type="entry name" value="ATP-BINDING CASSETTE SUB-FAMILY B MEMBER 6"/>
    <property type="match status" value="1"/>
</dbReference>
<dbReference type="InterPro" id="IPR017871">
    <property type="entry name" value="ABC_transporter-like_CS"/>
</dbReference>
<evidence type="ECO:0000259" key="9">
    <source>
        <dbReference type="PROSITE" id="PS50929"/>
    </source>
</evidence>
<keyword evidence="3" id="KW-0547">Nucleotide-binding</keyword>
<dbReference type="EMBL" id="JBHFNQ010000206">
    <property type="protein sequence ID" value="MFB2880574.1"/>
    <property type="molecule type" value="Genomic_DNA"/>
</dbReference>
<keyword evidence="6 7" id="KW-0472">Membrane</keyword>
<dbReference type="RefSeq" id="WP_413273585.1">
    <property type="nucleotide sequence ID" value="NZ_JBHFNQ010000206.1"/>
</dbReference>
<dbReference type="SUPFAM" id="SSF52540">
    <property type="entry name" value="P-loop containing nucleoside triphosphate hydrolases"/>
    <property type="match status" value="1"/>
</dbReference>
<comment type="caution">
    <text evidence="10">The sequence shown here is derived from an EMBL/GenBank/DDBJ whole genome shotgun (WGS) entry which is preliminary data.</text>
</comment>
<dbReference type="PROSITE" id="PS50893">
    <property type="entry name" value="ABC_TRANSPORTER_2"/>
    <property type="match status" value="1"/>
</dbReference>
<evidence type="ECO:0000256" key="7">
    <source>
        <dbReference type="SAM" id="Phobius"/>
    </source>
</evidence>
<dbReference type="InterPro" id="IPR011527">
    <property type="entry name" value="ABC1_TM_dom"/>
</dbReference>
<feature type="transmembrane region" description="Helical" evidence="7">
    <location>
        <begin position="380"/>
        <end position="400"/>
    </location>
</feature>
<dbReference type="InterPro" id="IPR003593">
    <property type="entry name" value="AAA+_ATPase"/>
</dbReference>
<feature type="transmembrane region" description="Helical" evidence="7">
    <location>
        <begin position="461"/>
        <end position="479"/>
    </location>
</feature>
<dbReference type="Pfam" id="PF00005">
    <property type="entry name" value="ABC_tran"/>
    <property type="match status" value="1"/>
</dbReference>
<evidence type="ECO:0000256" key="1">
    <source>
        <dbReference type="ARBA" id="ARBA00004651"/>
    </source>
</evidence>